<keyword evidence="3" id="KW-0997">Cell inner membrane</keyword>
<feature type="transmembrane region" description="Helical" evidence="8">
    <location>
        <begin position="77"/>
        <end position="96"/>
    </location>
</feature>
<dbReference type="PANTHER" id="PTHR34390">
    <property type="entry name" value="UPF0442 PROTEIN YJJB-RELATED"/>
    <property type="match status" value="1"/>
</dbReference>
<evidence type="ECO:0000256" key="8">
    <source>
        <dbReference type="SAM" id="Phobius"/>
    </source>
</evidence>
<evidence type="ECO:0000256" key="3">
    <source>
        <dbReference type="ARBA" id="ARBA00022519"/>
    </source>
</evidence>
<gene>
    <name evidence="10" type="ORF">SAMN04490178_10723</name>
</gene>
<keyword evidence="6 8" id="KW-0472">Membrane</keyword>
<protein>
    <submittedName>
        <fullName evidence="10">Uncharacterized membrane protein YjjB, DUF3815 family</fullName>
    </submittedName>
</protein>
<evidence type="ECO:0000256" key="5">
    <source>
        <dbReference type="ARBA" id="ARBA00022989"/>
    </source>
</evidence>
<evidence type="ECO:0000256" key="4">
    <source>
        <dbReference type="ARBA" id="ARBA00022692"/>
    </source>
</evidence>
<keyword evidence="11" id="KW-1185">Reference proteome</keyword>
<organism evidence="10 11">
    <name type="scientific">Propionispora vibrioides</name>
    <dbReference type="NCBI Taxonomy" id="112903"/>
    <lineage>
        <taxon>Bacteria</taxon>
        <taxon>Bacillati</taxon>
        <taxon>Bacillota</taxon>
        <taxon>Negativicutes</taxon>
        <taxon>Selenomonadales</taxon>
        <taxon>Sporomusaceae</taxon>
        <taxon>Propionispora</taxon>
    </lineage>
</organism>
<evidence type="ECO:0000256" key="1">
    <source>
        <dbReference type="ARBA" id="ARBA00004651"/>
    </source>
</evidence>
<feature type="domain" description="Threonine/Serine exporter ThrE" evidence="9">
    <location>
        <begin position="6"/>
        <end position="132"/>
    </location>
</feature>
<dbReference type="RefSeq" id="WP_091745391.1">
    <property type="nucleotide sequence ID" value="NZ_FODY01000007.1"/>
</dbReference>
<comment type="subcellular location">
    <subcellularLocation>
        <location evidence="1">Cell membrane</location>
        <topology evidence="1">Multi-pass membrane protein</topology>
    </subcellularLocation>
</comment>
<dbReference type="Proteomes" id="UP000198847">
    <property type="component" value="Unassembled WGS sequence"/>
</dbReference>
<evidence type="ECO:0000313" key="10">
    <source>
        <dbReference type="EMBL" id="SEO91994.1"/>
    </source>
</evidence>
<evidence type="ECO:0000256" key="2">
    <source>
        <dbReference type="ARBA" id="ARBA00022475"/>
    </source>
</evidence>
<comment type="similarity">
    <text evidence="7">Belongs to the ThrE exporter (TC 2.A.79) family.</text>
</comment>
<dbReference type="InterPro" id="IPR050539">
    <property type="entry name" value="ThrE_Dicarb/AminoAcid_Exp"/>
</dbReference>
<dbReference type="STRING" id="112903.SAMN04490178_10723"/>
<dbReference type="EMBL" id="FODY01000007">
    <property type="protein sequence ID" value="SEO91994.1"/>
    <property type="molecule type" value="Genomic_DNA"/>
</dbReference>
<name>A0A1H8TN06_9FIRM</name>
<keyword evidence="2" id="KW-1003">Cell membrane</keyword>
<evidence type="ECO:0000313" key="11">
    <source>
        <dbReference type="Proteomes" id="UP000198847"/>
    </source>
</evidence>
<dbReference type="InterPro" id="IPR024528">
    <property type="entry name" value="ThrE_2"/>
</dbReference>
<feature type="transmembrane region" description="Helical" evidence="8">
    <location>
        <begin position="52"/>
        <end position="70"/>
    </location>
</feature>
<dbReference type="AlphaFoldDB" id="A0A1H8TN06"/>
<evidence type="ECO:0000256" key="7">
    <source>
        <dbReference type="ARBA" id="ARBA00034125"/>
    </source>
</evidence>
<dbReference type="Pfam" id="PF12821">
    <property type="entry name" value="ThrE_2"/>
    <property type="match status" value="1"/>
</dbReference>
<feature type="transmembrane region" description="Helical" evidence="8">
    <location>
        <begin position="27"/>
        <end position="46"/>
    </location>
</feature>
<sequence>MVVFKLVAVFLMSVSVGVLYRIPRSLLLYAGGVGVAAWGVMYLAGLAGANPIMANFLASIVIGVSAELLARLLKKPAIIFIIPAFFPLVPGSEAYTTMLYMVKGHYVDGVSMAMRTVLTGAAIAFGIFSSSTAYRLVINYNKLGRVGKLPK</sequence>
<dbReference type="OrthoDB" id="9810047at2"/>
<feature type="transmembrane region" description="Helical" evidence="8">
    <location>
        <begin position="116"/>
        <end position="138"/>
    </location>
</feature>
<reference evidence="10 11" key="1">
    <citation type="submission" date="2016-10" db="EMBL/GenBank/DDBJ databases">
        <authorList>
            <person name="de Groot N.N."/>
        </authorList>
    </citation>
    <scope>NUCLEOTIDE SEQUENCE [LARGE SCALE GENOMIC DNA]</scope>
    <source>
        <strain evidence="10 11">DSM 13305</strain>
    </source>
</reference>
<evidence type="ECO:0000259" key="9">
    <source>
        <dbReference type="Pfam" id="PF12821"/>
    </source>
</evidence>
<keyword evidence="5 8" id="KW-1133">Transmembrane helix</keyword>
<accession>A0A1H8TN06</accession>
<keyword evidence="4 8" id="KW-0812">Transmembrane</keyword>
<dbReference type="GO" id="GO:0015744">
    <property type="term" value="P:succinate transport"/>
    <property type="evidence" value="ECO:0007669"/>
    <property type="project" value="TreeGrafter"/>
</dbReference>
<evidence type="ECO:0000256" key="6">
    <source>
        <dbReference type="ARBA" id="ARBA00023136"/>
    </source>
</evidence>
<dbReference type="PANTHER" id="PTHR34390:SF1">
    <property type="entry name" value="SUCCINATE TRANSPORTER SUBUNIT YJJB-RELATED"/>
    <property type="match status" value="1"/>
</dbReference>
<proteinExistence type="inferred from homology"/>
<dbReference type="GO" id="GO:0005886">
    <property type="term" value="C:plasma membrane"/>
    <property type="evidence" value="ECO:0007669"/>
    <property type="project" value="UniProtKB-SubCell"/>
</dbReference>